<sequence length="232" mass="26166">MSSKTNTLNTQAMVRDKNTMIFGGFNVKRLSNSERKIPLLGDIPWLGALFTYNSAGGSNRERLFLLTPRKVEIDKSPLDYATDLNSRYINKALDTVAQKFPTERLEPTSEELLDDVQRAVKTLTLEAVPAGFRRVPLSKYIRQNPTYRNKKWCSGLGSFIDYDSASVYVGEDFNVLVAHTVNFKTTDVIYDRSFCRKKAVIGSGLWPRNKLAPGESGEIFIVIKKTTGKTKR</sequence>
<proteinExistence type="inferred from homology"/>
<evidence type="ECO:0000259" key="2">
    <source>
        <dbReference type="Pfam" id="PF00263"/>
    </source>
</evidence>
<dbReference type="AlphaFoldDB" id="A0A4Q0YP21"/>
<comment type="similarity">
    <text evidence="1">Belongs to the bacterial secretin family.</text>
</comment>
<protein>
    <recommendedName>
        <fullName evidence="2">Type II/III secretion system secretin-like domain-containing protein</fullName>
    </recommendedName>
</protein>
<comment type="caution">
    <text evidence="3">The sequence shown here is derived from an EMBL/GenBank/DDBJ whole genome shotgun (WGS) entry which is preliminary data.</text>
</comment>
<feature type="domain" description="Type II/III secretion system secretin-like" evidence="2">
    <location>
        <begin position="4"/>
        <end position="69"/>
    </location>
</feature>
<reference evidence="3 4" key="1">
    <citation type="submission" date="2017-10" db="EMBL/GenBank/DDBJ databases">
        <title>Nyctiphanis sp. nov., isolated from the stomach of the euphausiid Nyctiphanes simplex (Hansen, 1911) in the Gulf of California.</title>
        <authorList>
            <person name="Gomez-Gil B."/>
            <person name="Aguilar-Mendez M."/>
            <person name="Lopez-Cortes A."/>
            <person name="Gomez-Gutierrez J."/>
            <person name="Roque A."/>
            <person name="Lang E."/>
            <person name="Gonzalez-Castillo A."/>
        </authorList>
    </citation>
    <scope>NUCLEOTIDE SEQUENCE [LARGE SCALE GENOMIC DNA]</scope>
    <source>
        <strain evidence="3 4">CAIM 600</strain>
    </source>
</reference>
<organism evidence="3 4">
    <name type="scientific">Veronia nyctiphanis</name>
    <dbReference type="NCBI Taxonomy" id="1278244"/>
    <lineage>
        <taxon>Bacteria</taxon>
        <taxon>Pseudomonadati</taxon>
        <taxon>Pseudomonadota</taxon>
        <taxon>Gammaproteobacteria</taxon>
        <taxon>Vibrionales</taxon>
        <taxon>Vibrionaceae</taxon>
        <taxon>Veronia</taxon>
    </lineage>
</organism>
<dbReference type="PANTHER" id="PTHR30604:SF1">
    <property type="entry name" value="DNA UTILIZATION PROTEIN HOFQ"/>
    <property type="match status" value="1"/>
</dbReference>
<dbReference type="OrthoDB" id="9775455at2"/>
<dbReference type="GO" id="GO:0009306">
    <property type="term" value="P:protein secretion"/>
    <property type="evidence" value="ECO:0007669"/>
    <property type="project" value="InterPro"/>
</dbReference>
<dbReference type="InterPro" id="IPR051808">
    <property type="entry name" value="Type_IV_pilus_biogenesis"/>
</dbReference>
<dbReference type="PANTHER" id="PTHR30604">
    <property type="entry name" value="PROTEIN TRANSPORT PROTEIN HOFQ"/>
    <property type="match status" value="1"/>
</dbReference>
<dbReference type="Proteomes" id="UP000290287">
    <property type="component" value="Unassembled WGS sequence"/>
</dbReference>
<accession>A0A4Q0YP21</accession>
<evidence type="ECO:0000256" key="1">
    <source>
        <dbReference type="RuleBase" id="RU004003"/>
    </source>
</evidence>
<keyword evidence="4" id="KW-1185">Reference proteome</keyword>
<dbReference type="Pfam" id="PF00263">
    <property type="entry name" value="Secretin"/>
    <property type="match status" value="1"/>
</dbReference>
<evidence type="ECO:0000313" key="3">
    <source>
        <dbReference type="EMBL" id="RXJ72253.1"/>
    </source>
</evidence>
<evidence type="ECO:0000313" key="4">
    <source>
        <dbReference type="Proteomes" id="UP000290287"/>
    </source>
</evidence>
<gene>
    <name evidence="3" type="ORF">CS022_17055</name>
</gene>
<dbReference type="InterPro" id="IPR004846">
    <property type="entry name" value="T2SS/T3SS_dom"/>
</dbReference>
<dbReference type="EMBL" id="PEIB01000024">
    <property type="protein sequence ID" value="RXJ72253.1"/>
    <property type="molecule type" value="Genomic_DNA"/>
</dbReference>
<name>A0A4Q0YP21_9GAMM</name>